<dbReference type="InterPro" id="IPR015424">
    <property type="entry name" value="PyrdxlP-dep_Trfase"/>
</dbReference>
<dbReference type="AlphaFoldDB" id="A0A4R5L4A5"/>
<dbReference type="OrthoDB" id="9808002at2"/>
<protein>
    <submittedName>
        <fullName evidence="3">Cysteine desulfurase-like protein</fullName>
    </submittedName>
</protein>
<dbReference type="PANTHER" id="PTHR43586">
    <property type="entry name" value="CYSTEINE DESULFURASE"/>
    <property type="match status" value="1"/>
</dbReference>
<feature type="domain" description="Aminotransferase class V" evidence="2">
    <location>
        <begin position="21"/>
        <end position="404"/>
    </location>
</feature>
<dbReference type="SUPFAM" id="SSF53383">
    <property type="entry name" value="PLP-dependent transferases"/>
    <property type="match status" value="1"/>
</dbReference>
<dbReference type="Pfam" id="PF00266">
    <property type="entry name" value="Aminotran_5"/>
    <property type="match status" value="1"/>
</dbReference>
<evidence type="ECO:0000259" key="2">
    <source>
        <dbReference type="Pfam" id="PF00266"/>
    </source>
</evidence>
<keyword evidence="1" id="KW-0663">Pyridoxal phosphate</keyword>
<organism evidence="3 4">
    <name type="scientific">Paraburkholderia guartelaensis</name>
    <dbReference type="NCBI Taxonomy" id="2546446"/>
    <lineage>
        <taxon>Bacteria</taxon>
        <taxon>Pseudomonadati</taxon>
        <taxon>Pseudomonadota</taxon>
        <taxon>Betaproteobacteria</taxon>
        <taxon>Burkholderiales</taxon>
        <taxon>Burkholderiaceae</taxon>
        <taxon>Paraburkholderia</taxon>
    </lineage>
</organism>
<dbReference type="EMBL" id="SMOD01000039">
    <property type="protein sequence ID" value="TDG03539.1"/>
    <property type="molecule type" value="Genomic_DNA"/>
</dbReference>
<sequence>MNHSQIRQQFPIFARDTLGTIFFDGAAGTQVTQRVIDKMADAMIDGNANLGGYFPTSVKAMRKVANAREAFKDFFNARDAREVVFGQNMTTLTFAFSRAITRTLQAGDEIVLTRMDHDANVSPWLLSARDHGLVIRWIDFDPKTCEYDLSNLDEIITPRTKVLAINYASNITGTINDIAAPIRRAKEVGALVYVDAVQYAPHGVIDVQELGCDFLVCSAYKFYGPHIGILWGRQELLEQLEFYKVRPASNAAPDKFETGTKSRETIAGALAAIEHFEWLGETFGDAAASSSRRDKIVAGMAFTKHYEDELVARAIEGLSAFRGLTIHGITAKDRLDRRVPTISFSVAGADPAKVAQSLAEVNVNVWPGHSYGFEPVERLGLTNKGGVVRVSFAQYNTSDEVEVFLDHMRRILA</sequence>
<proteinExistence type="predicted"/>
<name>A0A4R5L4A5_9BURK</name>
<dbReference type="InterPro" id="IPR000192">
    <property type="entry name" value="Aminotrans_V_dom"/>
</dbReference>
<evidence type="ECO:0000313" key="3">
    <source>
        <dbReference type="EMBL" id="TDG03539.1"/>
    </source>
</evidence>
<dbReference type="InterPro" id="IPR015421">
    <property type="entry name" value="PyrdxlP-dep_Trfase_major"/>
</dbReference>
<dbReference type="RefSeq" id="WP_133188188.1">
    <property type="nucleotide sequence ID" value="NZ_SMOD01000039.1"/>
</dbReference>
<comment type="caution">
    <text evidence="3">The sequence shown here is derived from an EMBL/GenBank/DDBJ whole genome shotgun (WGS) entry which is preliminary data.</text>
</comment>
<dbReference type="NCBIfam" id="TIGR01976">
    <property type="entry name" value="am_tr_V_VC1184"/>
    <property type="match status" value="1"/>
</dbReference>
<gene>
    <name evidence="3" type="ORF">E1N52_34180</name>
</gene>
<dbReference type="Gene3D" id="3.90.1150.10">
    <property type="entry name" value="Aspartate Aminotransferase, domain 1"/>
    <property type="match status" value="1"/>
</dbReference>
<dbReference type="Proteomes" id="UP000295606">
    <property type="component" value="Unassembled WGS sequence"/>
</dbReference>
<reference evidence="3 4" key="1">
    <citation type="submission" date="2019-03" db="EMBL/GenBank/DDBJ databases">
        <title>Paraburkholderia sp. isolated from native Mimosa gymnas in Guartela State Park, Brazil.</title>
        <authorList>
            <person name="Paulitsch F."/>
            <person name="Hungria M."/>
            <person name="Delamuta J.R.M."/>
            <person name="Ribeiro R.A."/>
            <person name="Dall'Agnol R."/>
            <person name="Silva J.S.B."/>
        </authorList>
    </citation>
    <scope>NUCLEOTIDE SEQUENCE [LARGE SCALE GENOMIC DNA]</scope>
    <source>
        <strain evidence="3 4">CNPSo 3008</strain>
    </source>
</reference>
<evidence type="ECO:0000256" key="1">
    <source>
        <dbReference type="ARBA" id="ARBA00022898"/>
    </source>
</evidence>
<dbReference type="InterPro" id="IPR011340">
    <property type="entry name" value="Cys_dSase-rel"/>
</dbReference>
<dbReference type="Gene3D" id="3.40.640.10">
    <property type="entry name" value="Type I PLP-dependent aspartate aminotransferase-like (Major domain)"/>
    <property type="match status" value="1"/>
</dbReference>
<evidence type="ECO:0000313" key="4">
    <source>
        <dbReference type="Proteomes" id="UP000295606"/>
    </source>
</evidence>
<dbReference type="InterPro" id="IPR015422">
    <property type="entry name" value="PyrdxlP-dep_Trfase_small"/>
</dbReference>
<dbReference type="PANTHER" id="PTHR43586:SF21">
    <property type="entry name" value="PYRIDOXAL PHOSPHATE (PLP)-DEPENDENT ASPARTATE AMINOTRANSFERASE SUPERFAMILY"/>
    <property type="match status" value="1"/>
</dbReference>
<accession>A0A4R5L4A5</accession>